<feature type="compositionally biased region" description="Pro residues" evidence="10">
    <location>
        <begin position="284"/>
        <end position="299"/>
    </location>
</feature>
<dbReference type="InterPro" id="IPR003593">
    <property type="entry name" value="AAA+_ATPase"/>
</dbReference>
<feature type="transmembrane region" description="Helical" evidence="9">
    <location>
        <begin position="244"/>
        <end position="267"/>
    </location>
</feature>
<keyword evidence="4 9" id="KW-0812">Transmembrane</keyword>
<dbReference type="AlphaFoldDB" id="W7J324"/>
<comment type="similarity">
    <text evidence="9">Belongs to the binding-protein-dependent transport system permease family.</text>
</comment>
<evidence type="ECO:0000256" key="8">
    <source>
        <dbReference type="ARBA" id="ARBA00023136"/>
    </source>
</evidence>
<dbReference type="PROSITE" id="PS50893">
    <property type="entry name" value="ABC_TRANSPORTER_2"/>
    <property type="match status" value="2"/>
</dbReference>
<dbReference type="InterPro" id="IPR035906">
    <property type="entry name" value="MetI-like_sf"/>
</dbReference>
<evidence type="ECO:0000256" key="2">
    <source>
        <dbReference type="ARBA" id="ARBA00005417"/>
    </source>
</evidence>
<feature type="region of interest" description="Disordered" evidence="10">
    <location>
        <begin position="276"/>
        <end position="327"/>
    </location>
</feature>
<dbReference type="SMART" id="SM00382">
    <property type="entry name" value="AAA"/>
    <property type="match status" value="2"/>
</dbReference>
<feature type="domain" description="ABC transporter" evidence="11">
    <location>
        <begin position="557"/>
        <end position="757"/>
    </location>
</feature>
<accession>W7J324</accession>
<feature type="domain" description="ABC transmembrane type-1" evidence="12">
    <location>
        <begin position="77"/>
        <end position="267"/>
    </location>
</feature>
<evidence type="ECO:0000256" key="6">
    <source>
        <dbReference type="ARBA" id="ARBA00022840"/>
    </source>
</evidence>
<keyword evidence="6" id="KW-0067">ATP-binding</keyword>
<dbReference type="PROSITE" id="PS00211">
    <property type="entry name" value="ABC_TRANSPORTER_1"/>
    <property type="match status" value="2"/>
</dbReference>
<name>W7J324_9PSEU</name>
<dbReference type="STRING" id="909613.UO65_4207"/>
<dbReference type="SUPFAM" id="SSF161098">
    <property type="entry name" value="MetI-like"/>
    <property type="match status" value="1"/>
</dbReference>
<dbReference type="eggNOG" id="COG1173">
    <property type="taxonomic scope" value="Bacteria"/>
</dbReference>
<evidence type="ECO:0000259" key="12">
    <source>
        <dbReference type="PROSITE" id="PS50928"/>
    </source>
</evidence>
<proteinExistence type="inferred from homology"/>
<feature type="transmembrane region" description="Helical" evidence="9">
    <location>
        <begin position="113"/>
        <end position="136"/>
    </location>
</feature>
<evidence type="ECO:0000256" key="10">
    <source>
        <dbReference type="SAM" id="MobiDB-lite"/>
    </source>
</evidence>
<protein>
    <submittedName>
        <fullName evidence="13">ABC transport protein membrane component</fullName>
    </submittedName>
</protein>
<evidence type="ECO:0000313" key="14">
    <source>
        <dbReference type="Proteomes" id="UP000019277"/>
    </source>
</evidence>
<dbReference type="InterPro" id="IPR000515">
    <property type="entry name" value="MetI-like"/>
</dbReference>
<comment type="similarity">
    <text evidence="2">Belongs to the ABC transporter superfamily.</text>
</comment>
<evidence type="ECO:0000259" key="11">
    <source>
        <dbReference type="PROSITE" id="PS50893"/>
    </source>
</evidence>
<feature type="transmembrane region" description="Helical" evidence="9">
    <location>
        <begin position="25"/>
        <end position="45"/>
    </location>
</feature>
<dbReference type="InterPro" id="IPR027417">
    <property type="entry name" value="P-loop_NTPase"/>
</dbReference>
<dbReference type="eggNOG" id="COG4172">
    <property type="taxonomic scope" value="Bacteria"/>
</dbReference>
<dbReference type="Proteomes" id="UP000019277">
    <property type="component" value="Unassembled WGS sequence"/>
</dbReference>
<dbReference type="InterPro" id="IPR050319">
    <property type="entry name" value="ABC_transp_ATP-bind"/>
</dbReference>
<dbReference type="SUPFAM" id="SSF52540">
    <property type="entry name" value="P-loop containing nucleoside triphosphate hydrolases"/>
    <property type="match status" value="2"/>
</dbReference>
<dbReference type="Pfam" id="PF00005">
    <property type="entry name" value="ABC_tran"/>
    <property type="match status" value="2"/>
</dbReference>
<evidence type="ECO:0000313" key="13">
    <source>
        <dbReference type="EMBL" id="EWC60539.1"/>
    </source>
</evidence>
<dbReference type="GO" id="GO:0005886">
    <property type="term" value="C:plasma membrane"/>
    <property type="evidence" value="ECO:0007669"/>
    <property type="project" value="UniProtKB-SubCell"/>
</dbReference>
<dbReference type="GO" id="GO:0016887">
    <property type="term" value="F:ATP hydrolysis activity"/>
    <property type="evidence" value="ECO:0007669"/>
    <property type="project" value="InterPro"/>
</dbReference>
<feature type="transmembrane region" description="Helical" evidence="9">
    <location>
        <begin position="80"/>
        <end position="101"/>
    </location>
</feature>
<gene>
    <name evidence="13" type="ORF">UO65_4207</name>
</gene>
<evidence type="ECO:0000256" key="3">
    <source>
        <dbReference type="ARBA" id="ARBA00022448"/>
    </source>
</evidence>
<keyword evidence="14" id="KW-1185">Reference proteome</keyword>
<dbReference type="PANTHER" id="PTHR43776:SF7">
    <property type="entry name" value="D,D-DIPEPTIDE TRANSPORT ATP-BINDING PROTEIN DDPF-RELATED"/>
    <property type="match status" value="1"/>
</dbReference>
<dbReference type="InterPro" id="IPR003439">
    <property type="entry name" value="ABC_transporter-like_ATP-bd"/>
</dbReference>
<evidence type="ECO:0000256" key="1">
    <source>
        <dbReference type="ARBA" id="ARBA00004141"/>
    </source>
</evidence>
<keyword evidence="3 9" id="KW-0813">Transport</keyword>
<dbReference type="GO" id="GO:0055085">
    <property type="term" value="P:transmembrane transport"/>
    <property type="evidence" value="ECO:0007669"/>
    <property type="project" value="InterPro"/>
</dbReference>
<dbReference type="PANTHER" id="PTHR43776">
    <property type="entry name" value="TRANSPORT ATP-BINDING PROTEIN"/>
    <property type="match status" value="1"/>
</dbReference>
<evidence type="ECO:0000256" key="4">
    <source>
        <dbReference type="ARBA" id="ARBA00022692"/>
    </source>
</evidence>
<keyword evidence="8 9" id="KW-0472">Membrane</keyword>
<reference evidence="13 14" key="1">
    <citation type="journal article" date="2014" name="Genome Announc.">
        <title>Draft Genome Sequence of the Antitrypanosomally Active Sponge-Associated Bacterium Actinokineospora sp. Strain EG49.</title>
        <authorList>
            <person name="Harjes J."/>
            <person name="Ryu T."/>
            <person name="Abdelmohsen U.R."/>
            <person name="Moitinho-Silva L."/>
            <person name="Horn H."/>
            <person name="Ravasi T."/>
            <person name="Hentschel U."/>
        </authorList>
    </citation>
    <scope>NUCLEOTIDE SEQUENCE [LARGE SCALE GENOMIC DNA]</scope>
    <source>
        <strain evidence="13 14">EG49</strain>
    </source>
</reference>
<sequence length="757" mass="77805">MGAAGVSAVGSGGARAGGGGRVKRVVPLVLVGVPLLVAVFGPLFVGEASRSVAFSTGGLLGTDFVGRDVLQQVLLGGRTVVLVALVATGLAYALGIPLALVAATSRRRWVDEVLMRPLDLVLAVPSLLVLVLVAGLSSPGSVTLVGVVVVVLVPEVARVVRAAALPAASGPVVEAMRMQGEGWWRTSGGYVGRSVLPTVVADLGVRFTSSVYLVASAAFLGVGVAPDASDWAVMVDRNQGGSYLVPWAVVVPALLIVSLSVGVNLLFDAHSTAVPRTLPDDPAVTPPAGTPIPATPPVDNPASSGGSRQTPAVGSIRGPQRTDDLAGSGLAARVRDLRVVVDGRPVVDGVSFELPAGKVLALVGESGSGKTTTALALLGEAPGDVHGEVATAGFVGFVPQHPSTVLNPVRRIGGVLREVVRARKPGTDPGPVVRDVLTRVGLDPTWGFRRRLPHQLSGGQQQRLVLAQTLIGDPAVVIADEPTTGQDALSRGEVAAQLKGLADRGVGVLLLSHDLDLVDELADDVLTLHAGVPTEARPPEPAPTPAPKPPLTGPTVLTVDGLSVGYRGNRVLDGVSLRLAGDECVAITGRSGQGKTTLARAIAGLHRPSAGTITVDGGVQYVFQDARLSFDDRRPVLDQVARTAVRLRGLSTPDARDEAAALLRTLGLDPATAARRPGALSGGELRRAALARALLARPRVLVCDEITAGLDARTRRVVLDHLADLDLALVVVTHDEAAVARLADRTLAVQEGGLHNR</sequence>
<dbReference type="GO" id="GO:0005524">
    <property type="term" value="F:ATP binding"/>
    <property type="evidence" value="ECO:0007669"/>
    <property type="project" value="UniProtKB-KW"/>
</dbReference>
<comment type="subcellular location">
    <subcellularLocation>
        <location evidence="9">Cell membrane</location>
        <topology evidence="9">Multi-pass membrane protein</topology>
    </subcellularLocation>
    <subcellularLocation>
        <location evidence="1">Membrane</location>
        <topology evidence="1">Multi-pass membrane protein</topology>
    </subcellularLocation>
</comment>
<keyword evidence="5" id="KW-0547">Nucleotide-binding</keyword>
<feature type="transmembrane region" description="Helical" evidence="9">
    <location>
        <begin position="203"/>
        <end position="224"/>
    </location>
</feature>
<dbReference type="InterPro" id="IPR017871">
    <property type="entry name" value="ABC_transporter-like_CS"/>
</dbReference>
<evidence type="ECO:0000256" key="7">
    <source>
        <dbReference type="ARBA" id="ARBA00022989"/>
    </source>
</evidence>
<comment type="caution">
    <text evidence="13">The sequence shown here is derived from an EMBL/GenBank/DDBJ whole genome shotgun (WGS) entry which is preliminary data.</text>
</comment>
<dbReference type="Pfam" id="PF00528">
    <property type="entry name" value="BPD_transp_1"/>
    <property type="match status" value="1"/>
</dbReference>
<feature type="region of interest" description="Disordered" evidence="10">
    <location>
        <begin position="532"/>
        <end position="553"/>
    </location>
</feature>
<organism evidence="13 14">
    <name type="scientific">Actinokineospora spheciospongiae</name>
    <dbReference type="NCBI Taxonomy" id="909613"/>
    <lineage>
        <taxon>Bacteria</taxon>
        <taxon>Bacillati</taxon>
        <taxon>Actinomycetota</taxon>
        <taxon>Actinomycetes</taxon>
        <taxon>Pseudonocardiales</taxon>
        <taxon>Pseudonocardiaceae</taxon>
        <taxon>Actinokineospora</taxon>
    </lineage>
</organism>
<keyword evidence="7 9" id="KW-1133">Transmembrane helix</keyword>
<dbReference type="Gene3D" id="3.40.50.300">
    <property type="entry name" value="P-loop containing nucleotide triphosphate hydrolases"/>
    <property type="match status" value="2"/>
</dbReference>
<dbReference type="PATRIC" id="fig|909613.9.peg.4208"/>
<evidence type="ECO:0000256" key="9">
    <source>
        <dbReference type="RuleBase" id="RU363032"/>
    </source>
</evidence>
<feature type="domain" description="ABC transporter" evidence="11">
    <location>
        <begin position="332"/>
        <end position="555"/>
    </location>
</feature>
<dbReference type="CDD" id="cd06261">
    <property type="entry name" value="TM_PBP2"/>
    <property type="match status" value="1"/>
</dbReference>
<dbReference type="Gene3D" id="1.10.3720.10">
    <property type="entry name" value="MetI-like"/>
    <property type="match status" value="1"/>
</dbReference>
<feature type="compositionally biased region" description="Polar residues" evidence="10">
    <location>
        <begin position="301"/>
        <end position="312"/>
    </location>
</feature>
<evidence type="ECO:0000256" key="5">
    <source>
        <dbReference type="ARBA" id="ARBA00022741"/>
    </source>
</evidence>
<dbReference type="PROSITE" id="PS50928">
    <property type="entry name" value="ABC_TM1"/>
    <property type="match status" value="1"/>
</dbReference>
<feature type="compositionally biased region" description="Pro residues" evidence="10">
    <location>
        <begin position="539"/>
        <end position="552"/>
    </location>
</feature>
<dbReference type="EMBL" id="AYXG01000155">
    <property type="protein sequence ID" value="EWC60539.1"/>
    <property type="molecule type" value="Genomic_DNA"/>
</dbReference>